<evidence type="ECO:0000256" key="5">
    <source>
        <dbReference type="ARBA" id="ARBA00022723"/>
    </source>
</evidence>
<sequence length="630" mass="71306">MLRWIMLQCTMRKLENVAGEKDRKLLRHGSISPRRPDQIQKQMMHCSKNSFRQPSAHNLNGHLTVVEEQDRSFSKLSVIARDILTTPVSTVASAQAFSASNRILDEKRSRMHPDILEGLIANQIFSSTSSNSSSDIHHEPKSASNSKLFTATSSSSVSTELEVGTDHETGDGKFDWYSQWYPVMPVCDLDKRVPHGKKVIGLDVVVWWDRNESDWKVFDDSCPHRLAPLSEGRIDQWGRLQCVYHGWCFNGSGDCNFIPQAPSDGPQFHTFKKACAAAYPSTVQNGILWFWPNTDPQYKDILSEKKPAYIPELNDPSYSKSMGNREFPFGYEVLLENLMDPSHVPYAHYGLLQTRQPENKADREGGRPMDMRVEKLDKYGFIAKPDWVGTNEFISPCVFYSHSRPLPDQGNEAASSAGTKKSSVERGIALVFFAVPVTPGKSRLIWATPRNFATWIDKIVPRWIFHLGQNTILDSDLYLLHVEERKIQESGSAQWHKTCFLPTKADALVLGFRKWFNKYAGGQVDWRGKYSGALPPSPPREQLMDRYWSHVVNCPSCAAAYKGLNILKVVLQLVSVALIGILAITTLGETSMAKRTTMVSLAVLCFAASKWLARFVYKNFHFHDYIHAFH</sequence>
<dbReference type="InterPro" id="IPR017941">
    <property type="entry name" value="Rieske_2Fe-2S"/>
</dbReference>
<dbReference type="InterPro" id="IPR013626">
    <property type="entry name" value="PaO"/>
</dbReference>
<dbReference type="PANTHER" id="PTHR21266:SF53">
    <property type="entry name" value="RIESKE DOMAIN-CONTAINING PROTEIN"/>
    <property type="match status" value="1"/>
</dbReference>
<evidence type="ECO:0000256" key="9">
    <source>
        <dbReference type="SAM" id="MobiDB-lite"/>
    </source>
</evidence>
<evidence type="ECO:0000313" key="12">
    <source>
        <dbReference type="EMBL" id="EXC34487.1"/>
    </source>
</evidence>
<evidence type="ECO:0000256" key="3">
    <source>
        <dbReference type="ARBA" id="ARBA00022640"/>
    </source>
</evidence>
<dbReference type="GO" id="GO:0046872">
    <property type="term" value="F:metal ion binding"/>
    <property type="evidence" value="ECO:0007669"/>
    <property type="project" value="UniProtKB-KW"/>
</dbReference>
<evidence type="ECO:0000256" key="7">
    <source>
        <dbReference type="ARBA" id="ARBA00023004"/>
    </source>
</evidence>
<proteinExistence type="predicted"/>
<dbReference type="STRING" id="981085.W9SLL0"/>
<dbReference type="AlphaFoldDB" id="W9SLL0"/>
<gene>
    <name evidence="12" type="ORF">L484_019084</name>
</gene>
<dbReference type="GO" id="GO:0046983">
    <property type="term" value="F:protein dimerization activity"/>
    <property type="evidence" value="ECO:0007669"/>
    <property type="project" value="InterPro"/>
</dbReference>
<dbReference type="eggNOG" id="ENOG502QR6Q">
    <property type="taxonomic scope" value="Eukaryota"/>
</dbReference>
<dbReference type="Gene3D" id="2.102.10.10">
    <property type="entry name" value="Rieske [2Fe-2S] iron-sulphur domain"/>
    <property type="match status" value="1"/>
</dbReference>
<dbReference type="SUPFAM" id="SSF55961">
    <property type="entry name" value="Bet v1-like"/>
    <property type="match status" value="1"/>
</dbReference>
<comment type="subcellular location">
    <subcellularLocation>
        <location evidence="1">Plastid</location>
        <location evidence="1">Chloroplast</location>
    </subcellularLocation>
</comment>
<keyword evidence="7" id="KW-0408">Iron</keyword>
<name>W9SLL0_9ROSA</name>
<accession>W9SLL0</accession>
<feature type="transmembrane region" description="Helical" evidence="10">
    <location>
        <begin position="566"/>
        <end position="587"/>
    </location>
</feature>
<keyword evidence="4" id="KW-0001">2Fe-2S</keyword>
<dbReference type="InterPro" id="IPR050584">
    <property type="entry name" value="Cholesterol_7-desaturase"/>
</dbReference>
<keyword evidence="10" id="KW-1133">Transmembrane helix</keyword>
<reference evidence="13" key="1">
    <citation type="submission" date="2013-01" db="EMBL/GenBank/DDBJ databases">
        <title>Draft Genome Sequence of a Mulberry Tree, Morus notabilis C.K. Schneid.</title>
        <authorList>
            <person name="He N."/>
            <person name="Zhao S."/>
        </authorList>
    </citation>
    <scope>NUCLEOTIDE SEQUENCE</scope>
</reference>
<dbReference type="PROSITE" id="PS51296">
    <property type="entry name" value="RIESKE"/>
    <property type="match status" value="1"/>
</dbReference>
<feature type="transmembrane region" description="Helical" evidence="10">
    <location>
        <begin position="599"/>
        <end position="617"/>
    </location>
</feature>
<evidence type="ECO:0000256" key="4">
    <source>
        <dbReference type="ARBA" id="ARBA00022714"/>
    </source>
</evidence>
<feature type="region of interest" description="Disordered" evidence="9">
    <location>
        <begin position="130"/>
        <end position="149"/>
    </location>
</feature>
<feature type="domain" description="Rieske" evidence="11">
    <location>
        <begin position="180"/>
        <end position="290"/>
    </location>
</feature>
<dbReference type="Pfam" id="PF00355">
    <property type="entry name" value="Rieske"/>
    <property type="match status" value="1"/>
</dbReference>
<evidence type="ECO:0000256" key="10">
    <source>
        <dbReference type="SAM" id="Phobius"/>
    </source>
</evidence>
<dbReference type="InterPro" id="IPR036922">
    <property type="entry name" value="Rieske_2Fe-2S_sf"/>
</dbReference>
<keyword evidence="8" id="KW-0411">Iron-sulfur</keyword>
<dbReference type="CDD" id="cd03480">
    <property type="entry name" value="Rieske_RO_Alpha_PaO"/>
    <property type="match status" value="1"/>
</dbReference>
<dbReference type="InterPro" id="IPR012337">
    <property type="entry name" value="RNaseH-like_sf"/>
</dbReference>
<evidence type="ECO:0000256" key="8">
    <source>
        <dbReference type="ARBA" id="ARBA00023014"/>
    </source>
</evidence>
<evidence type="ECO:0000313" key="13">
    <source>
        <dbReference type="Proteomes" id="UP000030645"/>
    </source>
</evidence>
<dbReference type="Gene3D" id="3.90.380.10">
    <property type="entry name" value="Naphthalene 1,2-dioxygenase Alpha Subunit, Chain A, domain 1"/>
    <property type="match status" value="1"/>
</dbReference>
<dbReference type="PANTHER" id="PTHR21266">
    <property type="entry name" value="IRON-SULFUR DOMAIN CONTAINING PROTEIN"/>
    <property type="match status" value="1"/>
</dbReference>
<dbReference type="SUPFAM" id="SSF50022">
    <property type="entry name" value="ISP domain"/>
    <property type="match status" value="1"/>
</dbReference>
<keyword evidence="5" id="KW-0479">Metal-binding</keyword>
<keyword evidence="3" id="KW-0934">Plastid</keyword>
<dbReference type="Proteomes" id="UP000030645">
    <property type="component" value="Unassembled WGS sequence"/>
</dbReference>
<protein>
    <submittedName>
        <fullName evidence="12">Protochlorophyllide-dependent translocon component 52</fullName>
    </submittedName>
</protein>
<dbReference type="GO" id="GO:0009507">
    <property type="term" value="C:chloroplast"/>
    <property type="evidence" value="ECO:0007669"/>
    <property type="project" value="UniProtKB-SubCell"/>
</dbReference>
<keyword evidence="13" id="KW-1185">Reference proteome</keyword>
<keyword evidence="10" id="KW-0812">Transmembrane</keyword>
<evidence type="ECO:0000256" key="6">
    <source>
        <dbReference type="ARBA" id="ARBA00022946"/>
    </source>
</evidence>
<dbReference type="Pfam" id="PF05699">
    <property type="entry name" value="Dimer_Tnp_hAT"/>
    <property type="match status" value="1"/>
</dbReference>
<dbReference type="SUPFAM" id="SSF53098">
    <property type="entry name" value="Ribonuclease H-like"/>
    <property type="match status" value="1"/>
</dbReference>
<evidence type="ECO:0000256" key="1">
    <source>
        <dbReference type="ARBA" id="ARBA00004229"/>
    </source>
</evidence>
<dbReference type="GO" id="GO:0010277">
    <property type="term" value="F:chlorophyllide a oxygenase activity"/>
    <property type="evidence" value="ECO:0007669"/>
    <property type="project" value="InterPro"/>
</dbReference>
<dbReference type="InterPro" id="IPR008906">
    <property type="entry name" value="HATC_C_dom"/>
</dbReference>
<organism evidence="12 13">
    <name type="scientific">Morus notabilis</name>
    <dbReference type="NCBI Taxonomy" id="981085"/>
    <lineage>
        <taxon>Eukaryota</taxon>
        <taxon>Viridiplantae</taxon>
        <taxon>Streptophyta</taxon>
        <taxon>Embryophyta</taxon>
        <taxon>Tracheophyta</taxon>
        <taxon>Spermatophyta</taxon>
        <taxon>Magnoliopsida</taxon>
        <taxon>eudicotyledons</taxon>
        <taxon>Gunneridae</taxon>
        <taxon>Pentapetalae</taxon>
        <taxon>rosids</taxon>
        <taxon>fabids</taxon>
        <taxon>Rosales</taxon>
        <taxon>Moraceae</taxon>
        <taxon>Moreae</taxon>
        <taxon>Morus</taxon>
    </lineage>
</organism>
<dbReference type="GO" id="GO:0051537">
    <property type="term" value="F:2 iron, 2 sulfur cluster binding"/>
    <property type="evidence" value="ECO:0007669"/>
    <property type="project" value="UniProtKB-KW"/>
</dbReference>
<evidence type="ECO:0000256" key="2">
    <source>
        <dbReference type="ARBA" id="ARBA00022528"/>
    </source>
</evidence>
<keyword evidence="2" id="KW-0150">Chloroplast</keyword>
<keyword evidence="6" id="KW-0809">Transit peptide</keyword>
<keyword evidence="10" id="KW-0472">Membrane</keyword>
<dbReference type="Pfam" id="PF08417">
    <property type="entry name" value="PaO"/>
    <property type="match status" value="1"/>
</dbReference>
<dbReference type="EMBL" id="KE346350">
    <property type="protein sequence ID" value="EXC34487.1"/>
    <property type="molecule type" value="Genomic_DNA"/>
</dbReference>
<evidence type="ECO:0000259" key="11">
    <source>
        <dbReference type="PROSITE" id="PS51296"/>
    </source>
</evidence>